<evidence type="ECO:0000313" key="3">
    <source>
        <dbReference type="Proteomes" id="UP000095342"/>
    </source>
</evidence>
<dbReference type="AlphaFoldDB" id="A0A1D8KBC3"/>
<feature type="chain" id="PRO_5009109837" evidence="1">
    <location>
        <begin position="25"/>
        <end position="148"/>
    </location>
</feature>
<dbReference type="EMBL" id="CP017448">
    <property type="protein sequence ID" value="AOV18227.1"/>
    <property type="molecule type" value="Genomic_DNA"/>
</dbReference>
<evidence type="ECO:0000313" key="2">
    <source>
        <dbReference type="EMBL" id="AOV18227.1"/>
    </source>
</evidence>
<feature type="signal peptide" evidence="1">
    <location>
        <begin position="1"/>
        <end position="24"/>
    </location>
</feature>
<dbReference type="SUPFAM" id="SSF75169">
    <property type="entry name" value="DsrEFH-like"/>
    <property type="match status" value="1"/>
</dbReference>
<dbReference type="Gene3D" id="3.40.1260.10">
    <property type="entry name" value="DsrEFH-like"/>
    <property type="match status" value="1"/>
</dbReference>
<proteinExistence type="predicted"/>
<gene>
    <name evidence="2" type="ORF">BJI67_15195</name>
</gene>
<keyword evidence="3" id="KW-1185">Reference proteome</keyword>
<reference evidence="2 3" key="1">
    <citation type="submission" date="2016-09" db="EMBL/GenBank/DDBJ databases">
        <title>Acidihalobacter prosperus V6 (DSM14174).</title>
        <authorList>
            <person name="Khaleque H.N."/>
            <person name="Ramsay J.P."/>
            <person name="Murphy R.J.T."/>
            <person name="Kaksonen A.H."/>
            <person name="Boxall N.J."/>
            <person name="Watkin E.L.J."/>
        </authorList>
    </citation>
    <scope>NUCLEOTIDE SEQUENCE [LARGE SCALE GENOMIC DNA]</scope>
    <source>
        <strain evidence="2 3">V6</strain>
    </source>
</reference>
<accession>A0A1D8KBC3</accession>
<sequence>MNFRRQLAATALAVCAFGATSAMAATHKTPPWGPGPFKVLLEVNQNNHAEWAITINNLRTMEKVVGMNTAHAEVIAWGPGIKFLLKNSPYAADIQSLSMYGIKFAACHQTMKAMHLKKSQLAEGVTVVPGAIAEIIKRHNEGWTEIKE</sequence>
<dbReference type="KEGG" id="aaeo:BJI67_15195"/>
<organism evidence="2 3">
    <name type="scientific">Acidihalobacter aeolianus</name>
    <dbReference type="NCBI Taxonomy" id="2792603"/>
    <lineage>
        <taxon>Bacteria</taxon>
        <taxon>Pseudomonadati</taxon>
        <taxon>Pseudomonadota</taxon>
        <taxon>Gammaproteobacteria</taxon>
        <taxon>Chromatiales</taxon>
        <taxon>Ectothiorhodospiraceae</taxon>
        <taxon>Acidihalobacter</taxon>
    </lineage>
</organism>
<dbReference type="Pfam" id="PF02635">
    <property type="entry name" value="DsrE"/>
    <property type="match status" value="1"/>
</dbReference>
<keyword evidence="1" id="KW-0732">Signal</keyword>
<dbReference type="InterPro" id="IPR003787">
    <property type="entry name" value="Sulphur_relay_DsrE/F-like"/>
</dbReference>
<dbReference type="PANTHER" id="PTHR37691">
    <property type="entry name" value="BLR3518 PROTEIN"/>
    <property type="match status" value="1"/>
</dbReference>
<dbReference type="Proteomes" id="UP000095342">
    <property type="component" value="Chromosome"/>
</dbReference>
<evidence type="ECO:0000256" key="1">
    <source>
        <dbReference type="SAM" id="SignalP"/>
    </source>
</evidence>
<dbReference type="InterPro" id="IPR027396">
    <property type="entry name" value="DsrEFH-like"/>
</dbReference>
<name>A0A1D8KBC3_9GAMM</name>
<protein>
    <submittedName>
        <fullName evidence="2">Uncharacterized protein</fullName>
    </submittedName>
</protein>
<dbReference type="PANTHER" id="PTHR37691:SF1">
    <property type="entry name" value="BLR3518 PROTEIN"/>
    <property type="match status" value="1"/>
</dbReference>
<dbReference type="RefSeq" id="WP_070073757.1">
    <property type="nucleotide sequence ID" value="NZ_CP017448.1"/>
</dbReference>